<evidence type="ECO:0000313" key="3">
    <source>
        <dbReference type="EMBL" id="SDL80832.1"/>
    </source>
</evidence>
<organism evidence="3 4">
    <name type="scientific">Streptomyces wuyuanensis</name>
    <dbReference type="NCBI Taxonomy" id="1196353"/>
    <lineage>
        <taxon>Bacteria</taxon>
        <taxon>Bacillati</taxon>
        <taxon>Actinomycetota</taxon>
        <taxon>Actinomycetes</taxon>
        <taxon>Kitasatosporales</taxon>
        <taxon>Streptomycetaceae</taxon>
        <taxon>Streptomyces</taxon>
    </lineage>
</organism>
<evidence type="ECO:0000259" key="2">
    <source>
        <dbReference type="Pfam" id="PF13185"/>
    </source>
</evidence>
<dbReference type="GeneID" id="40827778"/>
<dbReference type="SUPFAM" id="SSF55781">
    <property type="entry name" value="GAF domain-like"/>
    <property type="match status" value="1"/>
</dbReference>
<evidence type="ECO:0000313" key="4">
    <source>
        <dbReference type="Proteomes" id="UP000199063"/>
    </source>
</evidence>
<dbReference type="InterPro" id="IPR003018">
    <property type="entry name" value="GAF"/>
</dbReference>
<gene>
    <name evidence="3" type="ORF">SAMN05444921_101445</name>
</gene>
<dbReference type="RefSeq" id="WP_093652042.1">
    <property type="nucleotide sequence ID" value="NZ_FNHI01000001.1"/>
</dbReference>
<name>A0A1G9N2T7_9ACTN</name>
<feature type="region of interest" description="Disordered" evidence="1">
    <location>
        <begin position="235"/>
        <end position="258"/>
    </location>
</feature>
<dbReference type="EMBL" id="FNHI01000001">
    <property type="protein sequence ID" value="SDL80832.1"/>
    <property type="molecule type" value="Genomic_DNA"/>
</dbReference>
<dbReference type="Pfam" id="PF13185">
    <property type="entry name" value="GAF_2"/>
    <property type="match status" value="1"/>
</dbReference>
<protein>
    <submittedName>
        <fullName evidence="3">ANTAR domain-containing protein</fullName>
    </submittedName>
</protein>
<dbReference type="InterPro" id="IPR029016">
    <property type="entry name" value="GAF-like_dom_sf"/>
</dbReference>
<dbReference type="STRING" id="1196353.SAMN05444921_101445"/>
<keyword evidence="4" id="KW-1185">Reference proteome</keyword>
<dbReference type="Proteomes" id="UP000199063">
    <property type="component" value="Unassembled WGS sequence"/>
</dbReference>
<proteinExistence type="predicted"/>
<accession>A0A1G9N2T7</accession>
<feature type="compositionally biased region" description="Low complexity" evidence="1">
    <location>
        <begin position="237"/>
        <end position="258"/>
    </location>
</feature>
<dbReference type="OrthoDB" id="4117132at2"/>
<evidence type="ECO:0000256" key="1">
    <source>
        <dbReference type="SAM" id="MobiDB-lite"/>
    </source>
</evidence>
<dbReference type="AlphaFoldDB" id="A0A1G9N2T7"/>
<feature type="domain" description="GAF" evidence="2">
    <location>
        <begin position="25"/>
        <end position="155"/>
    </location>
</feature>
<sequence>MLEESPSIVHDVSVAAAVGRRTLPQRLCAAFTQSLGAQRAALSFLPRMEHWRLLHATDEPALRGEATQFTLGDGPSVSAALRMRPVHVRDMRRASCRAGSPLSDGLADVRQVLALPMYVQHTPVGVICLYYTGRTEVTDAHIAEGQHAAGLALDALLRWRAVHGSDECDCPVWTTDTRAARWERIHQAAGYLAAREECPVAEALSMLQAAGARDGLSLLDVSDALLQPRDALAHDVPAPGAGRPVPAATGPGAHAALP</sequence>
<dbReference type="Gene3D" id="3.30.450.40">
    <property type="match status" value="1"/>
</dbReference>
<reference evidence="4" key="1">
    <citation type="submission" date="2016-10" db="EMBL/GenBank/DDBJ databases">
        <authorList>
            <person name="Varghese N."/>
            <person name="Submissions S."/>
        </authorList>
    </citation>
    <scope>NUCLEOTIDE SEQUENCE [LARGE SCALE GENOMIC DNA]</scope>
    <source>
        <strain evidence="4">CGMCC 4.7042</strain>
    </source>
</reference>